<dbReference type="SUPFAM" id="SSF161111">
    <property type="entry name" value="Cation efflux protein transmembrane domain-like"/>
    <property type="match status" value="1"/>
</dbReference>
<keyword evidence="4 7" id="KW-0812">Transmembrane</keyword>
<evidence type="ECO:0000256" key="7">
    <source>
        <dbReference type="SAM" id="Phobius"/>
    </source>
</evidence>
<dbReference type="Gene3D" id="3.30.70.1350">
    <property type="entry name" value="Cation efflux protein, cytoplasmic domain"/>
    <property type="match status" value="2"/>
</dbReference>
<evidence type="ECO:0000313" key="11">
    <source>
        <dbReference type="Proteomes" id="UP000196365"/>
    </source>
</evidence>
<dbReference type="InterPro" id="IPR058533">
    <property type="entry name" value="Cation_efflux_TM"/>
</dbReference>
<dbReference type="NCBIfam" id="TIGR01297">
    <property type="entry name" value="CDF"/>
    <property type="match status" value="1"/>
</dbReference>
<comment type="similarity">
    <text evidence="2">Belongs to the cation diffusion facilitator (CDF) transporter (TC 2.A.4) family.</text>
</comment>
<feature type="transmembrane region" description="Helical" evidence="7">
    <location>
        <begin position="131"/>
        <end position="152"/>
    </location>
</feature>
<feature type="transmembrane region" description="Helical" evidence="7">
    <location>
        <begin position="198"/>
        <end position="216"/>
    </location>
</feature>
<dbReference type="InterPro" id="IPR002524">
    <property type="entry name" value="Cation_efflux"/>
</dbReference>
<organism evidence="10 11">
    <name type="scientific">Garciella nitratireducens DSM 15102</name>
    <dbReference type="NCBI Taxonomy" id="1121911"/>
    <lineage>
        <taxon>Bacteria</taxon>
        <taxon>Bacillati</taxon>
        <taxon>Bacillota</taxon>
        <taxon>Clostridia</taxon>
        <taxon>Eubacteriales</taxon>
        <taxon>Eubacteriaceae</taxon>
        <taxon>Garciella</taxon>
    </lineage>
</organism>
<dbReference type="GO" id="GO:0008324">
    <property type="term" value="F:monoatomic cation transmembrane transporter activity"/>
    <property type="evidence" value="ECO:0007669"/>
    <property type="project" value="InterPro"/>
</dbReference>
<evidence type="ECO:0000256" key="2">
    <source>
        <dbReference type="ARBA" id="ARBA00008114"/>
    </source>
</evidence>
<dbReference type="InterPro" id="IPR027470">
    <property type="entry name" value="Cation_efflux_CTD"/>
</dbReference>
<keyword evidence="5 7" id="KW-1133">Transmembrane helix</keyword>
<dbReference type="InterPro" id="IPR027469">
    <property type="entry name" value="Cation_efflux_TMD_sf"/>
</dbReference>
<sequence>MFTKFLIQHFIPNWQDTNHEKVRKQYGYLGGIVGLIANITLFLTKLILGVLINSISLIADGLNNLSDVGSSIISLLGFKLSSKPADKEHPFGHGKTEYISALIISFIILFLGFELIQNSIDRILNPIQVKFSWISVILLLIAIALKLWMGLFNRTLGKIIHSKSLAATAVDSLSDVFSTSIVLISILVSPFVSIPIDGYMGIFVSIIILYNGFSLIKDTLNSLLGEAPDPELMKQIEEMVLCFDGIKGIHDLIIHDYGPNRTMATLHAEVSDQLSPVVAHEIVDAAERKVSRELNVFLVIHTDPLNFNCEMTNQLYNQIKTYLSKIPLVLSFHDFRVVDDHGNKNIIFEVVVKEDLSKEEMKSLKKQIKEDLKLQLPDYQFIITLERQHTFLH</sequence>
<keyword evidence="3" id="KW-0813">Transport</keyword>
<feature type="transmembrane region" description="Helical" evidence="7">
    <location>
        <begin position="173"/>
        <end position="192"/>
    </location>
</feature>
<feature type="domain" description="Cation efflux protein cytoplasmic" evidence="9">
    <location>
        <begin position="228"/>
        <end position="304"/>
    </location>
</feature>
<dbReference type="FunFam" id="1.20.1510.10:FF:000006">
    <property type="entry name" value="Divalent cation efflux transporter"/>
    <property type="match status" value="1"/>
</dbReference>
<keyword evidence="6 7" id="KW-0472">Membrane</keyword>
<keyword evidence="11" id="KW-1185">Reference proteome</keyword>
<dbReference type="AlphaFoldDB" id="A0A1T4KHK0"/>
<evidence type="ECO:0000256" key="6">
    <source>
        <dbReference type="ARBA" id="ARBA00023136"/>
    </source>
</evidence>
<name>A0A1T4KHK0_9FIRM</name>
<feature type="transmembrane region" description="Helical" evidence="7">
    <location>
        <begin position="98"/>
        <end position="116"/>
    </location>
</feature>
<evidence type="ECO:0000313" key="10">
    <source>
        <dbReference type="EMBL" id="SJZ41908.1"/>
    </source>
</evidence>
<feature type="transmembrane region" description="Helical" evidence="7">
    <location>
        <begin position="28"/>
        <end position="55"/>
    </location>
</feature>
<gene>
    <name evidence="10" type="ORF">SAMN02745973_00528</name>
</gene>
<dbReference type="InterPro" id="IPR050291">
    <property type="entry name" value="CDF_Transporter"/>
</dbReference>
<dbReference type="Gene3D" id="1.20.1510.10">
    <property type="entry name" value="Cation efflux protein transmembrane domain"/>
    <property type="match status" value="1"/>
</dbReference>
<dbReference type="InterPro" id="IPR036837">
    <property type="entry name" value="Cation_efflux_CTD_sf"/>
</dbReference>
<evidence type="ECO:0000256" key="1">
    <source>
        <dbReference type="ARBA" id="ARBA00004141"/>
    </source>
</evidence>
<dbReference type="PANTHER" id="PTHR43840">
    <property type="entry name" value="MITOCHONDRIAL METAL TRANSPORTER 1-RELATED"/>
    <property type="match status" value="1"/>
</dbReference>
<comment type="subcellular location">
    <subcellularLocation>
        <location evidence="1">Membrane</location>
        <topology evidence="1">Multi-pass membrane protein</topology>
    </subcellularLocation>
</comment>
<feature type="domain" description="Cation efflux protein transmembrane" evidence="8">
    <location>
        <begin position="32"/>
        <end position="224"/>
    </location>
</feature>
<dbReference type="Pfam" id="PF16916">
    <property type="entry name" value="ZT_dimer"/>
    <property type="match status" value="2"/>
</dbReference>
<protein>
    <submittedName>
        <fullName evidence="10">Cation diffusion facilitator family transporter</fullName>
    </submittedName>
</protein>
<dbReference type="RefSeq" id="WP_087677974.1">
    <property type="nucleotide sequence ID" value="NZ_FUWV01000002.1"/>
</dbReference>
<evidence type="ECO:0000259" key="9">
    <source>
        <dbReference type="Pfam" id="PF16916"/>
    </source>
</evidence>
<dbReference type="PANTHER" id="PTHR43840:SF15">
    <property type="entry name" value="MITOCHONDRIAL METAL TRANSPORTER 1-RELATED"/>
    <property type="match status" value="1"/>
</dbReference>
<feature type="domain" description="Cation efflux protein cytoplasmic" evidence="9">
    <location>
        <begin position="314"/>
        <end position="386"/>
    </location>
</feature>
<dbReference type="OrthoDB" id="9806522at2"/>
<dbReference type="EMBL" id="FUWV01000002">
    <property type="protein sequence ID" value="SJZ41908.1"/>
    <property type="molecule type" value="Genomic_DNA"/>
</dbReference>
<dbReference type="GO" id="GO:0016020">
    <property type="term" value="C:membrane"/>
    <property type="evidence" value="ECO:0007669"/>
    <property type="project" value="UniProtKB-SubCell"/>
</dbReference>
<dbReference type="SUPFAM" id="SSF160240">
    <property type="entry name" value="Cation efflux protein cytoplasmic domain-like"/>
    <property type="match status" value="2"/>
</dbReference>
<evidence type="ECO:0000259" key="8">
    <source>
        <dbReference type="Pfam" id="PF01545"/>
    </source>
</evidence>
<evidence type="ECO:0000256" key="4">
    <source>
        <dbReference type="ARBA" id="ARBA00022692"/>
    </source>
</evidence>
<evidence type="ECO:0000256" key="5">
    <source>
        <dbReference type="ARBA" id="ARBA00022989"/>
    </source>
</evidence>
<accession>A0A1T4KHK0</accession>
<reference evidence="10 11" key="1">
    <citation type="submission" date="2017-02" db="EMBL/GenBank/DDBJ databases">
        <authorList>
            <person name="Peterson S.W."/>
        </authorList>
    </citation>
    <scope>NUCLEOTIDE SEQUENCE [LARGE SCALE GENOMIC DNA]</scope>
    <source>
        <strain evidence="10 11">DSM 15102</strain>
    </source>
</reference>
<dbReference type="Proteomes" id="UP000196365">
    <property type="component" value="Unassembled WGS sequence"/>
</dbReference>
<dbReference type="Pfam" id="PF01545">
    <property type="entry name" value="Cation_efflux"/>
    <property type="match status" value="1"/>
</dbReference>
<proteinExistence type="inferred from homology"/>
<evidence type="ECO:0000256" key="3">
    <source>
        <dbReference type="ARBA" id="ARBA00022448"/>
    </source>
</evidence>